<dbReference type="InterPro" id="IPR021797">
    <property type="entry name" value="Wzy_C_2"/>
</dbReference>
<dbReference type="Pfam" id="PF11846">
    <property type="entry name" value="Wzy_C_2"/>
    <property type="match status" value="1"/>
</dbReference>
<feature type="transmembrane region" description="Helical" evidence="5">
    <location>
        <begin position="109"/>
        <end position="125"/>
    </location>
</feature>
<evidence type="ECO:0000256" key="1">
    <source>
        <dbReference type="ARBA" id="ARBA00004141"/>
    </source>
</evidence>
<keyword evidence="10" id="KW-1185">Reference proteome</keyword>
<evidence type="ECO:0000313" key="10">
    <source>
        <dbReference type="Proteomes" id="UP001156690"/>
    </source>
</evidence>
<keyword evidence="3 5" id="KW-1133">Transmembrane helix</keyword>
<accession>A0AAV5NNS9</accession>
<evidence type="ECO:0000256" key="5">
    <source>
        <dbReference type="SAM" id="Phobius"/>
    </source>
</evidence>
<feature type="transmembrane region" description="Helical" evidence="5">
    <location>
        <begin position="52"/>
        <end position="71"/>
    </location>
</feature>
<feature type="transmembrane region" description="Helical" evidence="5">
    <location>
        <begin position="385"/>
        <end position="402"/>
    </location>
</feature>
<evidence type="ECO:0000256" key="4">
    <source>
        <dbReference type="ARBA" id="ARBA00023136"/>
    </source>
</evidence>
<feature type="transmembrane region" description="Helical" evidence="5">
    <location>
        <begin position="212"/>
        <end position="230"/>
    </location>
</feature>
<feature type="transmembrane region" description="Helical" evidence="5">
    <location>
        <begin position="408"/>
        <end position="425"/>
    </location>
</feature>
<feature type="transmembrane region" description="Helical" evidence="5">
    <location>
        <begin position="354"/>
        <end position="378"/>
    </location>
</feature>
<feature type="domain" description="Virulence factor membrane-bound polymerase C-terminal" evidence="7">
    <location>
        <begin position="390"/>
        <end position="576"/>
    </location>
</feature>
<dbReference type="EMBL" id="BSNX01000011">
    <property type="protein sequence ID" value="GLQ72063.1"/>
    <property type="molecule type" value="Genomic_DNA"/>
</dbReference>
<dbReference type="Proteomes" id="UP001156690">
    <property type="component" value="Unassembled WGS sequence"/>
</dbReference>
<comment type="subcellular location">
    <subcellularLocation>
        <location evidence="1">Membrane</location>
        <topology evidence="1">Multi-pass membrane protein</topology>
    </subcellularLocation>
</comment>
<dbReference type="AlphaFoldDB" id="A0AAV5NNS9"/>
<reference evidence="10" key="1">
    <citation type="journal article" date="2019" name="Int. J. Syst. Evol. Microbiol.">
        <title>The Global Catalogue of Microorganisms (GCM) 10K type strain sequencing project: providing services to taxonomists for standard genome sequencing and annotation.</title>
        <authorList>
            <consortium name="The Broad Institute Genomics Platform"/>
            <consortium name="The Broad Institute Genome Sequencing Center for Infectious Disease"/>
            <person name="Wu L."/>
            <person name="Ma J."/>
        </authorList>
    </citation>
    <scope>NUCLEOTIDE SEQUENCE [LARGE SCALE GENOMIC DNA]</scope>
    <source>
        <strain evidence="10">NBRC 15640</strain>
    </source>
</reference>
<evidence type="ECO:0000313" key="9">
    <source>
        <dbReference type="EMBL" id="GLQ72063.1"/>
    </source>
</evidence>
<comment type="caution">
    <text evidence="9">The sequence shown here is derived from an EMBL/GenBank/DDBJ whole genome shotgun (WGS) entry which is preliminary data.</text>
</comment>
<evidence type="ECO:0000259" key="7">
    <source>
        <dbReference type="Pfam" id="PF11846"/>
    </source>
</evidence>
<feature type="domain" description="Protein glycosylation ligase" evidence="8">
    <location>
        <begin position="174"/>
        <end position="199"/>
    </location>
</feature>
<sequence>MATLLVRGTQLESNKSRTPLNRKFLIVIACTFLVAMNVFMPNPGGAGLALSFNPSTWIGLSLALAIGFYQISNRYQIRYSKLGVVLLLCGAVLTVPIFLPNAIVEESTGRILGLWSGLILFFVLQQFQFTNKQKQRLLWLILIATALQGLYGYVQFLVLEPDNILGYNTVANRPYGIFQQPNVLASFLATGLVLSGYLLARQPQKYRRKLGQLIFLVSVPALCVSLLVIVASRTGWLGATLATLLVTPYLIRFSTPKRVCAWLTSIAVGILLGLTVPQLTDSNFDSLLKDKKDLQSLRDIHFPQAIDMIIEKPFTGYGYGQFESSYVLYTARQHQLNTDYPPAVAALDHPHNELMLWGVEGGVVTIIAILLAGAYIIYKASSARKGTKLALLALFVPIAVHSQLEYPFYHSAIHWVTFIILLYWLDQRTARYKTVNFSVVSKVTLRVSSLVLPILTTFYMLSTLHTNHVLSQFEKSQPRNPNILEKVSNPVAWKDRYDWDVYSTYLTIGLFTKDKTLIEPYIEWSQDIIQRKPRPAFYNNLIVAYRGMDNESKAKQIQEEAEYLFPKLDFSKVRYSKASQAIITDNNDESQKAAE</sequence>
<organism evidence="9 10">
    <name type="scientific">Vibrio penaeicida</name>
    <dbReference type="NCBI Taxonomy" id="104609"/>
    <lineage>
        <taxon>Bacteria</taxon>
        <taxon>Pseudomonadati</taxon>
        <taxon>Pseudomonadota</taxon>
        <taxon>Gammaproteobacteria</taxon>
        <taxon>Vibrionales</taxon>
        <taxon>Vibrionaceae</taxon>
        <taxon>Vibrio</taxon>
    </lineage>
</organism>
<dbReference type="PANTHER" id="PTHR37422">
    <property type="entry name" value="TEICHURONIC ACID BIOSYNTHESIS PROTEIN TUAE"/>
    <property type="match status" value="1"/>
</dbReference>
<protein>
    <submittedName>
        <fullName evidence="9">Ligase</fullName>
    </submittedName>
</protein>
<evidence type="ECO:0000259" key="6">
    <source>
        <dbReference type="Pfam" id="PF04932"/>
    </source>
</evidence>
<feature type="transmembrane region" description="Helical" evidence="5">
    <location>
        <begin position="137"/>
        <end position="158"/>
    </location>
</feature>
<gene>
    <name evidence="9" type="ORF">GCM10007932_14230</name>
</gene>
<feature type="transmembrane region" description="Helical" evidence="5">
    <location>
        <begin position="20"/>
        <end position="40"/>
    </location>
</feature>
<dbReference type="InterPro" id="IPR051533">
    <property type="entry name" value="WaaL-like"/>
</dbReference>
<feature type="transmembrane region" description="Helical" evidence="5">
    <location>
        <begin position="236"/>
        <end position="252"/>
    </location>
</feature>
<feature type="transmembrane region" description="Helical" evidence="5">
    <location>
        <begin position="83"/>
        <end position="103"/>
    </location>
</feature>
<dbReference type="GO" id="GO:0016874">
    <property type="term" value="F:ligase activity"/>
    <property type="evidence" value="ECO:0007669"/>
    <property type="project" value="UniProtKB-KW"/>
</dbReference>
<evidence type="ECO:0000256" key="3">
    <source>
        <dbReference type="ARBA" id="ARBA00022989"/>
    </source>
</evidence>
<dbReference type="Pfam" id="PF04932">
    <property type="entry name" value="Wzy_C"/>
    <property type="match status" value="1"/>
</dbReference>
<feature type="transmembrane region" description="Helical" evidence="5">
    <location>
        <begin position="259"/>
        <end position="279"/>
    </location>
</feature>
<dbReference type="RefSeq" id="WP_126610322.1">
    <property type="nucleotide sequence ID" value="NZ_AP025144.1"/>
</dbReference>
<dbReference type="Pfam" id="PF15864">
    <property type="entry name" value="PglL_A"/>
    <property type="match status" value="1"/>
</dbReference>
<dbReference type="GO" id="GO:0016020">
    <property type="term" value="C:membrane"/>
    <property type="evidence" value="ECO:0007669"/>
    <property type="project" value="UniProtKB-SubCell"/>
</dbReference>
<evidence type="ECO:0000259" key="8">
    <source>
        <dbReference type="Pfam" id="PF15864"/>
    </source>
</evidence>
<keyword evidence="2 5" id="KW-0812">Transmembrane</keyword>
<proteinExistence type="predicted"/>
<name>A0AAV5NNS9_9VIBR</name>
<evidence type="ECO:0000256" key="2">
    <source>
        <dbReference type="ARBA" id="ARBA00022692"/>
    </source>
</evidence>
<dbReference type="InterPro" id="IPR031726">
    <property type="entry name" value="PglL_A"/>
</dbReference>
<dbReference type="PANTHER" id="PTHR37422:SF21">
    <property type="entry name" value="EXOQ-LIKE PROTEIN"/>
    <property type="match status" value="1"/>
</dbReference>
<feature type="transmembrane region" description="Helical" evidence="5">
    <location>
        <begin position="178"/>
        <end position="200"/>
    </location>
</feature>
<keyword evidence="9" id="KW-0436">Ligase</keyword>
<feature type="domain" description="O-antigen ligase-related" evidence="6">
    <location>
        <begin position="222"/>
        <end position="369"/>
    </location>
</feature>
<keyword evidence="4 5" id="KW-0472">Membrane</keyword>
<dbReference type="InterPro" id="IPR007016">
    <property type="entry name" value="O-antigen_ligase-rel_domated"/>
</dbReference>